<evidence type="ECO:0000256" key="3">
    <source>
        <dbReference type="ARBA" id="ARBA00022692"/>
    </source>
</evidence>
<organism evidence="9 10">
    <name type="scientific">Desulfomicrobium macestii</name>
    <dbReference type="NCBI Taxonomy" id="90731"/>
    <lineage>
        <taxon>Bacteria</taxon>
        <taxon>Pseudomonadati</taxon>
        <taxon>Thermodesulfobacteriota</taxon>
        <taxon>Desulfovibrionia</taxon>
        <taxon>Desulfovibrionales</taxon>
        <taxon>Desulfomicrobiaceae</taxon>
        <taxon>Desulfomicrobium</taxon>
    </lineage>
</organism>
<dbReference type="RefSeq" id="WP_192624478.1">
    <property type="nucleotide sequence ID" value="NZ_JADBGG010000028.1"/>
</dbReference>
<evidence type="ECO:0000259" key="8">
    <source>
        <dbReference type="Pfam" id="PF01618"/>
    </source>
</evidence>
<evidence type="ECO:0000256" key="7">
    <source>
        <dbReference type="SAM" id="Phobius"/>
    </source>
</evidence>
<feature type="transmembrane region" description="Helical" evidence="7">
    <location>
        <begin position="174"/>
        <end position="201"/>
    </location>
</feature>
<evidence type="ECO:0000256" key="2">
    <source>
        <dbReference type="ARBA" id="ARBA00022475"/>
    </source>
</evidence>
<proteinExistence type="inferred from homology"/>
<comment type="caution">
    <text evidence="9">The sequence shown here is derived from an EMBL/GenBank/DDBJ whole genome shotgun (WGS) entry which is preliminary data.</text>
</comment>
<evidence type="ECO:0000256" key="5">
    <source>
        <dbReference type="ARBA" id="ARBA00023136"/>
    </source>
</evidence>
<dbReference type="Pfam" id="PF01618">
    <property type="entry name" value="MotA_ExbB"/>
    <property type="match status" value="1"/>
</dbReference>
<keyword evidence="4 7" id="KW-1133">Transmembrane helix</keyword>
<feature type="transmembrane region" description="Helical" evidence="7">
    <location>
        <begin position="132"/>
        <end position="154"/>
    </location>
</feature>
<evidence type="ECO:0000256" key="6">
    <source>
        <dbReference type="RuleBase" id="RU004057"/>
    </source>
</evidence>
<keyword evidence="6" id="KW-0653">Protein transport</keyword>
<keyword evidence="5 7" id="KW-0472">Membrane</keyword>
<dbReference type="InterPro" id="IPR002898">
    <property type="entry name" value="MotA_ExbB_proton_chnl"/>
</dbReference>
<comment type="similarity">
    <text evidence="6">Belongs to the exbB/tolQ family.</text>
</comment>
<keyword evidence="6" id="KW-0813">Transport</keyword>
<comment type="subcellular location">
    <subcellularLocation>
        <location evidence="1">Cell membrane</location>
        <topology evidence="1">Multi-pass membrane protein</topology>
    </subcellularLocation>
    <subcellularLocation>
        <location evidence="6">Membrane</location>
        <topology evidence="6">Multi-pass membrane protein</topology>
    </subcellularLocation>
</comment>
<feature type="domain" description="MotA/TolQ/ExbB proton channel" evidence="8">
    <location>
        <begin position="120"/>
        <end position="216"/>
    </location>
</feature>
<dbReference type="Proteomes" id="UP000639010">
    <property type="component" value="Unassembled WGS sequence"/>
</dbReference>
<feature type="transmembrane region" description="Helical" evidence="7">
    <location>
        <begin position="27"/>
        <end position="47"/>
    </location>
</feature>
<dbReference type="NCBIfam" id="NF033915">
    <property type="entry name" value="antiphage_ZorA_2"/>
    <property type="match status" value="1"/>
</dbReference>
<keyword evidence="3 7" id="KW-0812">Transmembrane</keyword>
<dbReference type="EMBL" id="JADBGG010000028">
    <property type="protein sequence ID" value="MBE1426510.1"/>
    <property type="molecule type" value="Genomic_DNA"/>
</dbReference>
<accession>A0ABR9H739</accession>
<evidence type="ECO:0000313" key="10">
    <source>
        <dbReference type="Proteomes" id="UP000639010"/>
    </source>
</evidence>
<gene>
    <name evidence="9" type="ORF">H4684_003176</name>
</gene>
<evidence type="ECO:0000256" key="1">
    <source>
        <dbReference type="ARBA" id="ARBA00004651"/>
    </source>
</evidence>
<name>A0ABR9H739_9BACT</name>
<evidence type="ECO:0000256" key="4">
    <source>
        <dbReference type="ARBA" id="ARBA00022989"/>
    </source>
</evidence>
<sequence>MTAVEFDLYTLIPNFKLAGLSTNSHAITANFVIVMAIISAIGALYALKRFLEARSKIIFYTNLVDGIKKEELAAKREEILEKAKKHGNGNLWQEFDESLVYSSDGTKLSNTLDADHFFNERTLARSLTGNRLLAAVPAFLTALGVLGTFAGLQLGLASLELTSESDVNVLKSGIFSMMSGASTAFVTSVWGVLLSLIFNFYEKSLERIVRKKIAVLQDLIDFLYPRITTEQTLIRISDSSNITSRTMQTLAEQIGDRLQQSLMQASESIRIGMNENLAAVQQSMAAISDNMREGLEKGMYEILKPAVDSISQSAQTSSGQMVETLVSQFLGGVDKAGAVQQEAMESAADKVQSAVEGMGAQMNVIMQALEAHGRAAQESSQQAISNITQAMQDSQSAFDERSKALNDEFKQQISAVSQASSNSVEEMKSLLAQIIDKNSEQQLNSEARFNQVVHTIESMLQTVSEKSQEIDDQRFQAMERQLSHISSVMDANISGFKQVVSDISEVQAQRDSSRQTEFSNSVMEMRQSQESLLEKLKGLSSSFSTVSDKIHALAASHEHLSKNVLGAADNLNTASVSLGTLGLNINNAAGKIENGAALLDNSARETAGVIKDSTLLAKECSTNLQKSLATIDHIERQISDTAKTMGATVSASREGFDKLKSDLELFASELLKTSAQHATSLDTYLEHIEKRTLKLFGDFVGELRTHQSAITEDVQDKYTDFSKNVEQLMQAFGQQTQAQINTRLNEWNARTSEYTKTMTDAVKALASVVDEIEGKVGKA</sequence>
<evidence type="ECO:0000313" key="9">
    <source>
        <dbReference type="EMBL" id="MBE1426510.1"/>
    </source>
</evidence>
<dbReference type="Gene3D" id="1.20.120.20">
    <property type="entry name" value="Apolipoprotein"/>
    <property type="match status" value="1"/>
</dbReference>
<reference evidence="9 10" key="1">
    <citation type="submission" date="2020-10" db="EMBL/GenBank/DDBJ databases">
        <title>Genomic Encyclopedia of Type Strains, Phase IV (KMG-IV): sequencing the most valuable type-strain genomes for metagenomic binning, comparative biology and taxonomic classification.</title>
        <authorList>
            <person name="Goeker M."/>
        </authorList>
    </citation>
    <scope>NUCLEOTIDE SEQUENCE [LARGE SCALE GENOMIC DNA]</scope>
    <source>
        <strain evidence="9 10">DSM 4194</strain>
    </source>
</reference>
<keyword evidence="10" id="KW-1185">Reference proteome</keyword>
<keyword evidence="2" id="KW-1003">Cell membrane</keyword>
<protein>
    <submittedName>
        <fullName evidence="9">Nucleic acid-binding Zn-ribbon protein</fullName>
    </submittedName>
</protein>